<reference evidence="6 7" key="1">
    <citation type="submission" date="2019-03" db="EMBL/GenBank/DDBJ databases">
        <title>Genomic Encyclopedia of Type Strains, Phase IV (KMG-IV): sequencing the most valuable type-strain genomes for metagenomic binning, comparative biology and taxonomic classification.</title>
        <authorList>
            <person name="Goeker M."/>
        </authorList>
    </citation>
    <scope>NUCLEOTIDE SEQUENCE [LARGE SCALE GENOMIC DNA]</scope>
    <source>
        <strain evidence="6 7">DSM 25082</strain>
    </source>
</reference>
<dbReference type="PROSITE" id="PS50931">
    <property type="entry name" value="HTH_LYSR"/>
    <property type="match status" value="1"/>
</dbReference>
<organism evidence="6 7">
    <name type="scientific">Roseateles asaccharophilus</name>
    <dbReference type="NCBI Taxonomy" id="582607"/>
    <lineage>
        <taxon>Bacteria</taxon>
        <taxon>Pseudomonadati</taxon>
        <taxon>Pseudomonadota</taxon>
        <taxon>Betaproteobacteria</taxon>
        <taxon>Burkholderiales</taxon>
        <taxon>Sphaerotilaceae</taxon>
        <taxon>Roseateles</taxon>
    </lineage>
</organism>
<evidence type="ECO:0000256" key="2">
    <source>
        <dbReference type="ARBA" id="ARBA00023015"/>
    </source>
</evidence>
<dbReference type="InterPro" id="IPR000847">
    <property type="entry name" value="LysR_HTH_N"/>
</dbReference>
<evidence type="ECO:0000256" key="4">
    <source>
        <dbReference type="ARBA" id="ARBA00023163"/>
    </source>
</evidence>
<dbReference type="PRINTS" id="PR00039">
    <property type="entry name" value="HTHLYSR"/>
</dbReference>
<dbReference type="SUPFAM" id="SSF46785">
    <property type="entry name" value="Winged helix' DNA-binding domain"/>
    <property type="match status" value="1"/>
</dbReference>
<accession>A0A4R6NBM3</accession>
<dbReference type="AlphaFoldDB" id="A0A4R6NBM3"/>
<keyword evidence="3" id="KW-0238">DNA-binding</keyword>
<evidence type="ECO:0000313" key="6">
    <source>
        <dbReference type="EMBL" id="TDP13166.1"/>
    </source>
</evidence>
<dbReference type="GO" id="GO:0003700">
    <property type="term" value="F:DNA-binding transcription factor activity"/>
    <property type="evidence" value="ECO:0007669"/>
    <property type="project" value="InterPro"/>
</dbReference>
<dbReference type="Pfam" id="PF03466">
    <property type="entry name" value="LysR_substrate"/>
    <property type="match status" value="1"/>
</dbReference>
<proteinExistence type="inferred from homology"/>
<keyword evidence="7" id="KW-1185">Reference proteome</keyword>
<keyword evidence="2" id="KW-0805">Transcription regulation</keyword>
<comment type="caution">
    <text evidence="6">The sequence shown here is derived from an EMBL/GenBank/DDBJ whole genome shotgun (WGS) entry which is preliminary data.</text>
</comment>
<dbReference type="InterPro" id="IPR036388">
    <property type="entry name" value="WH-like_DNA-bd_sf"/>
</dbReference>
<dbReference type="Gene3D" id="3.40.190.10">
    <property type="entry name" value="Periplasmic binding protein-like II"/>
    <property type="match status" value="2"/>
</dbReference>
<evidence type="ECO:0000256" key="1">
    <source>
        <dbReference type="ARBA" id="ARBA00009437"/>
    </source>
</evidence>
<dbReference type="RefSeq" id="WP_133602069.1">
    <property type="nucleotide sequence ID" value="NZ_JAUFPJ010000001.1"/>
</dbReference>
<gene>
    <name evidence="6" type="ORF">DFR39_101640</name>
</gene>
<dbReference type="FunFam" id="1.10.10.10:FF:000038">
    <property type="entry name" value="Glycine cleavage system transcriptional activator"/>
    <property type="match status" value="1"/>
</dbReference>
<feature type="domain" description="HTH lysR-type" evidence="5">
    <location>
        <begin position="7"/>
        <end position="64"/>
    </location>
</feature>
<evidence type="ECO:0000259" key="5">
    <source>
        <dbReference type="PROSITE" id="PS50931"/>
    </source>
</evidence>
<dbReference type="PANTHER" id="PTHR30537">
    <property type="entry name" value="HTH-TYPE TRANSCRIPTIONAL REGULATOR"/>
    <property type="match status" value="1"/>
</dbReference>
<dbReference type="Gene3D" id="1.10.10.10">
    <property type="entry name" value="Winged helix-like DNA-binding domain superfamily/Winged helix DNA-binding domain"/>
    <property type="match status" value="1"/>
</dbReference>
<dbReference type="Proteomes" id="UP000295357">
    <property type="component" value="Unassembled WGS sequence"/>
</dbReference>
<keyword evidence="4" id="KW-0804">Transcription</keyword>
<dbReference type="SUPFAM" id="SSF53850">
    <property type="entry name" value="Periplasmic binding protein-like II"/>
    <property type="match status" value="1"/>
</dbReference>
<dbReference type="OrthoDB" id="8591238at2"/>
<dbReference type="InterPro" id="IPR036390">
    <property type="entry name" value="WH_DNA-bd_sf"/>
</dbReference>
<sequence>MDKRALPPLPALRAFEAAARHLSFARAAGELHVTAAAVSHQIKQLEHWLGRALFQRSANGVSLTPAGSDYALRIRDAFERLVSTSCAVRDHQLRPVVKIRTQFSVAALWLTPRVASLSRQRPELEIRVIAAEHRASGAMNADIGIYFQRGELPGHSQQPLLSGPFRAYASPALFGRGRDLRPADVAMLPLLHLSIEDRGWPSPGFADWFEQAGVPVHGPLPGLRFNLAHLAAHAAMLGAGVALLPQDLCEDAVRQGSLLPLPGPALPAPHPYMLMCRTAPEEAVAWVRDALLRDATRPSL</sequence>
<dbReference type="GO" id="GO:0043565">
    <property type="term" value="F:sequence-specific DNA binding"/>
    <property type="evidence" value="ECO:0007669"/>
    <property type="project" value="TreeGrafter"/>
</dbReference>
<name>A0A4R6NBM3_9BURK</name>
<protein>
    <submittedName>
        <fullName evidence="6">LysR family transcriptional regulator</fullName>
    </submittedName>
</protein>
<dbReference type="InterPro" id="IPR058163">
    <property type="entry name" value="LysR-type_TF_proteobact-type"/>
</dbReference>
<comment type="similarity">
    <text evidence="1">Belongs to the LysR transcriptional regulatory family.</text>
</comment>
<dbReference type="PANTHER" id="PTHR30537:SF79">
    <property type="entry name" value="TRANSCRIPTIONAL REGULATOR-RELATED"/>
    <property type="match status" value="1"/>
</dbReference>
<evidence type="ECO:0000313" key="7">
    <source>
        <dbReference type="Proteomes" id="UP000295357"/>
    </source>
</evidence>
<dbReference type="GO" id="GO:0006351">
    <property type="term" value="P:DNA-templated transcription"/>
    <property type="evidence" value="ECO:0007669"/>
    <property type="project" value="TreeGrafter"/>
</dbReference>
<dbReference type="EMBL" id="SNXE01000001">
    <property type="protein sequence ID" value="TDP13166.1"/>
    <property type="molecule type" value="Genomic_DNA"/>
</dbReference>
<dbReference type="Pfam" id="PF00126">
    <property type="entry name" value="HTH_1"/>
    <property type="match status" value="1"/>
</dbReference>
<evidence type="ECO:0000256" key="3">
    <source>
        <dbReference type="ARBA" id="ARBA00023125"/>
    </source>
</evidence>
<dbReference type="InterPro" id="IPR005119">
    <property type="entry name" value="LysR_subst-bd"/>
</dbReference>